<dbReference type="SUPFAM" id="SSF63829">
    <property type="entry name" value="Calcium-dependent phosphotriesterase"/>
    <property type="match status" value="1"/>
</dbReference>
<evidence type="ECO:0000313" key="3">
    <source>
        <dbReference type="Proteomes" id="UP001501523"/>
    </source>
</evidence>
<dbReference type="PANTHER" id="PTHR35580:SF1">
    <property type="entry name" value="PHYTASE-LIKE DOMAIN-CONTAINING PROTEIN"/>
    <property type="match status" value="1"/>
</dbReference>
<gene>
    <name evidence="2" type="ORF">GCM10009105_16680</name>
</gene>
<protein>
    <recommendedName>
        <fullName evidence="4">Delta-60 repeat domain-containing protein</fullName>
    </recommendedName>
</protein>
<feature type="chain" id="PRO_5046450961" description="Delta-60 repeat domain-containing protein" evidence="1">
    <location>
        <begin position="24"/>
        <end position="500"/>
    </location>
</feature>
<dbReference type="EMBL" id="BAAAEU010000007">
    <property type="protein sequence ID" value="GAA0713353.1"/>
    <property type="molecule type" value="Genomic_DNA"/>
</dbReference>
<proteinExistence type="predicted"/>
<dbReference type="InterPro" id="IPR052918">
    <property type="entry name" value="Motility_Chemotaxis_Reg"/>
</dbReference>
<dbReference type="RefSeq" id="WP_343789431.1">
    <property type="nucleotide sequence ID" value="NZ_BAAAEU010000007.1"/>
</dbReference>
<evidence type="ECO:0000313" key="2">
    <source>
        <dbReference type="EMBL" id="GAA0713353.1"/>
    </source>
</evidence>
<organism evidence="2 3">
    <name type="scientific">Dokdonella soli</name>
    <dbReference type="NCBI Taxonomy" id="529810"/>
    <lineage>
        <taxon>Bacteria</taxon>
        <taxon>Pseudomonadati</taxon>
        <taxon>Pseudomonadota</taxon>
        <taxon>Gammaproteobacteria</taxon>
        <taxon>Lysobacterales</taxon>
        <taxon>Rhodanobacteraceae</taxon>
        <taxon>Dokdonella</taxon>
    </lineage>
</organism>
<evidence type="ECO:0008006" key="4">
    <source>
        <dbReference type="Google" id="ProtNLM"/>
    </source>
</evidence>
<dbReference type="PANTHER" id="PTHR35580">
    <property type="entry name" value="CELL SURFACE GLYCOPROTEIN (S-LAYER PROTEIN)-LIKE PROTEIN"/>
    <property type="match status" value="1"/>
</dbReference>
<keyword evidence="1" id="KW-0732">Signal</keyword>
<accession>A0ABN1IH17</accession>
<comment type="caution">
    <text evidence="2">The sequence shown here is derived from an EMBL/GenBank/DDBJ whole genome shotgun (WGS) entry which is preliminary data.</text>
</comment>
<feature type="signal peptide" evidence="1">
    <location>
        <begin position="1"/>
        <end position="23"/>
    </location>
</feature>
<dbReference type="Gene3D" id="2.80.10.50">
    <property type="match status" value="1"/>
</dbReference>
<sequence length="500" mass="51082">MPTTLGHALRFALFGVLAGCASAPTRVPAPLAVERLARIGGPGVDFAHALAVSPDGGIVVGIETAGSPGFDGRAVQAISASAEEMAVLAAYDRRGHLTWAEGLGGPGAHPAVRAVASGTDGSIFGAGWFSGRFGLLAPNGGPSVESDGGSDAFVAALGADGHLRWLRRFGGKYADTARALLPAPEGGVYVAGSFRLNARFGEQEDGSARVLVSHGGSDAFLLRLGADGQVRWAISVGGAEDDETLALAAAPDGGGYLLASYRGRLALDIAGSRREFVARGANDALLLRFSADGRVIAACSIGSEAPDDFITLAADAEGIAVGGYFSGSRELTIGERALHLASRGASDALLLRLDANLALRDHVQISGTGATTLERLAYGQDGRLWAAGSFNGRLPLGHRELVAEGGDAWFAVFDRGLDVDDALAFSGRGTQQVLAIAPDTRGGAFVAGAFSKELAVRGQPTAPIARGRSDAFVAHVIADAALAARQPKRAPAAEVESDDD</sequence>
<keyword evidence="3" id="KW-1185">Reference proteome</keyword>
<name>A0ABN1IH17_9GAMM</name>
<dbReference type="Proteomes" id="UP001501523">
    <property type="component" value="Unassembled WGS sequence"/>
</dbReference>
<reference evidence="2 3" key="1">
    <citation type="journal article" date="2019" name="Int. J. Syst. Evol. Microbiol.">
        <title>The Global Catalogue of Microorganisms (GCM) 10K type strain sequencing project: providing services to taxonomists for standard genome sequencing and annotation.</title>
        <authorList>
            <consortium name="The Broad Institute Genomics Platform"/>
            <consortium name="The Broad Institute Genome Sequencing Center for Infectious Disease"/>
            <person name="Wu L."/>
            <person name="Ma J."/>
        </authorList>
    </citation>
    <scope>NUCLEOTIDE SEQUENCE [LARGE SCALE GENOMIC DNA]</scope>
    <source>
        <strain evidence="2 3">JCM 15421</strain>
    </source>
</reference>
<evidence type="ECO:0000256" key="1">
    <source>
        <dbReference type="SAM" id="SignalP"/>
    </source>
</evidence>